<dbReference type="PANTHER" id="PTHR43537:SF5">
    <property type="entry name" value="UXU OPERON TRANSCRIPTIONAL REGULATOR"/>
    <property type="match status" value="1"/>
</dbReference>
<dbReference type="InterPro" id="IPR011711">
    <property type="entry name" value="GntR_C"/>
</dbReference>
<evidence type="ECO:0000259" key="4">
    <source>
        <dbReference type="PROSITE" id="PS50949"/>
    </source>
</evidence>
<dbReference type="PROSITE" id="PS50949">
    <property type="entry name" value="HTH_GNTR"/>
    <property type="match status" value="1"/>
</dbReference>
<dbReference type="InterPro" id="IPR036388">
    <property type="entry name" value="WH-like_DNA-bd_sf"/>
</dbReference>
<keyword evidence="1" id="KW-0805">Transcription regulation</keyword>
<dbReference type="PANTHER" id="PTHR43537">
    <property type="entry name" value="TRANSCRIPTIONAL REGULATOR, GNTR FAMILY"/>
    <property type="match status" value="1"/>
</dbReference>
<dbReference type="InterPro" id="IPR036390">
    <property type="entry name" value="WH_DNA-bd_sf"/>
</dbReference>
<dbReference type="Pfam" id="PF00392">
    <property type="entry name" value="GntR"/>
    <property type="match status" value="1"/>
</dbReference>
<proteinExistence type="predicted"/>
<evidence type="ECO:0000256" key="3">
    <source>
        <dbReference type="ARBA" id="ARBA00023163"/>
    </source>
</evidence>
<keyword evidence="6" id="KW-1185">Reference proteome</keyword>
<dbReference type="SMART" id="SM00345">
    <property type="entry name" value="HTH_GNTR"/>
    <property type="match status" value="1"/>
</dbReference>
<reference evidence="6" key="1">
    <citation type="submission" date="2023-07" db="EMBL/GenBank/DDBJ databases">
        <title>Verminephrobacter genomes.</title>
        <authorList>
            <person name="Lund M.B."/>
        </authorList>
    </citation>
    <scope>NUCLEOTIDE SEQUENCE [LARGE SCALE GENOMIC DNA]</scope>
    <source>
        <strain evidence="6">AtM5-05</strain>
    </source>
</reference>
<evidence type="ECO:0000313" key="6">
    <source>
        <dbReference type="Proteomes" id="UP001208935"/>
    </source>
</evidence>
<keyword evidence="3" id="KW-0804">Transcription</keyword>
<dbReference type="Pfam" id="PF07729">
    <property type="entry name" value="FCD"/>
    <property type="match status" value="1"/>
</dbReference>
<dbReference type="GeneID" id="77320608"/>
<dbReference type="InterPro" id="IPR000524">
    <property type="entry name" value="Tscrpt_reg_HTH_GntR"/>
</dbReference>
<dbReference type="CDD" id="cd07377">
    <property type="entry name" value="WHTH_GntR"/>
    <property type="match status" value="1"/>
</dbReference>
<sequence>MTLELVHPQPEQFLDNEDKLHDRAYLRLAASVHKLIKQGEFLPGQRLPSERALADRFGVSRTAVREAIIALELQGVVEVRGGSGIYVCQAQGAAVPPLPGARETGVGPFELLRARCLIESEVAAVAAVSRKDADLDRLFAALKTMREQLHDKAANEAADVQFHVHIAEASGNSVLRRTVQGLREQERGPLWTQIEQHFHSPELRQKSQEDHQQIFAAIVAGQAEAARLAMRAHLEQVICEFAQSWR</sequence>
<evidence type="ECO:0000256" key="2">
    <source>
        <dbReference type="ARBA" id="ARBA00023125"/>
    </source>
</evidence>
<name>A0ABT3KZ34_9BURK</name>
<dbReference type="Gene3D" id="1.10.10.10">
    <property type="entry name" value="Winged helix-like DNA-binding domain superfamily/Winged helix DNA-binding domain"/>
    <property type="match status" value="1"/>
</dbReference>
<gene>
    <name evidence="5" type="ORF">D5039_19065</name>
</gene>
<comment type="caution">
    <text evidence="5">The sequence shown here is derived from an EMBL/GenBank/DDBJ whole genome shotgun (WGS) entry which is preliminary data.</text>
</comment>
<evidence type="ECO:0000313" key="5">
    <source>
        <dbReference type="EMBL" id="MCW5323164.1"/>
    </source>
</evidence>
<dbReference type="SMART" id="SM00895">
    <property type="entry name" value="FCD"/>
    <property type="match status" value="1"/>
</dbReference>
<accession>A0ABT3KZ34</accession>
<protein>
    <submittedName>
        <fullName evidence="5">FadR family transcriptional regulator</fullName>
    </submittedName>
</protein>
<dbReference type="EMBL" id="QZCW01000004">
    <property type="protein sequence ID" value="MCW5323164.1"/>
    <property type="molecule type" value="Genomic_DNA"/>
</dbReference>
<evidence type="ECO:0000256" key="1">
    <source>
        <dbReference type="ARBA" id="ARBA00023015"/>
    </source>
</evidence>
<organism evidence="5 6">
    <name type="scientific">Verminephrobacter aporrectodeae subsp. tuberculatae</name>
    <dbReference type="NCBI Taxonomy" id="1110392"/>
    <lineage>
        <taxon>Bacteria</taxon>
        <taxon>Pseudomonadati</taxon>
        <taxon>Pseudomonadota</taxon>
        <taxon>Betaproteobacteria</taxon>
        <taxon>Burkholderiales</taxon>
        <taxon>Comamonadaceae</taxon>
        <taxon>Verminephrobacter</taxon>
    </lineage>
</organism>
<keyword evidence="2" id="KW-0238">DNA-binding</keyword>
<dbReference type="SUPFAM" id="SSF48008">
    <property type="entry name" value="GntR ligand-binding domain-like"/>
    <property type="match status" value="1"/>
</dbReference>
<dbReference type="Gene3D" id="1.20.120.530">
    <property type="entry name" value="GntR ligand-binding domain-like"/>
    <property type="match status" value="1"/>
</dbReference>
<dbReference type="SUPFAM" id="SSF46785">
    <property type="entry name" value="Winged helix' DNA-binding domain"/>
    <property type="match status" value="1"/>
</dbReference>
<dbReference type="InterPro" id="IPR008920">
    <property type="entry name" value="TF_FadR/GntR_C"/>
</dbReference>
<dbReference type="Proteomes" id="UP001208935">
    <property type="component" value="Unassembled WGS sequence"/>
</dbReference>
<dbReference type="RefSeq" id="WP_265257886.1">
    <property type="nucleotide sequence ID" value="NZ_QZCV01000002.1"/>
</dbReference>
<dbReference type="PRINTS" id="PR00035">
    <property type="entry name" value="HTHGNTR"/>
</dbReference>
<feature type="domain" description="HTH gntR-type" evidence="4">
    <location>
        <begin position="22"/>
        <end position="90"/>
    </location>
</feature>